<dbReference type="OrthoDB" id="871084at2"/>
<evidence type="ECO:0000313" key="1">
    <source>
        <dbReference type="EMBL" id="RNL78145.1"/>
    </source>
</evidence>
<reference evidence="1 2" key="1">
    <citation type="submission" date="2018-10" db="EMBL/GenBank/DDBJ databases">
        <title>Sinomicrobium pectinilyticum sp. nov., a pectinase-producing bacterium isolated from alkaline and saline soil, and emended description of the genus Sinomicrobium.</title>
        <authorList>
            <person name="Cheng B."/>
            <person name="Li C."/>
            <person name="Lai Q."/>
            <person name="Du M."/>
            <person name="Shao Z."/>
            <person name="Xu P."/>
            <person name="Yang C."/>
        </authorList>
    </citation>
    <scope>NUCLEOTIDE SEQUENCE [LARGE SCALE GENOMIC DNA]</scope>
    <source>
        <strain evidence="1 2">5DNS001</strain>
    </source>
</reference>
<organism evidence="1 2">
    <name type="scientific">Sinomicrobium pectinilyticum</name>
    <dbReference type="NCBI Taxonomy" id="1084421"/>
    <lineage>
        <taxon>Bacteria</taxon>
        <taxon>Pseudomonadati</taxon>
        <taxon>Bacteroidota</taxon>
        <taxon>Flavobacteriia</taxon>
        <taxon>Flavobacteriales</taxon>
        <taxon>Flavobacteriaceae</taxon>
        <taxon>Sinomicrobium</taxon>
    </lineage>
</organism>
<sequence>MNRVIIFFLAFVCMASCKKEQTQNGQMSSLLFSEEHATKTAGIKERFTEGKIDVEIYFPGNRLSEILKKVDPSKGDTQQQMEEFVKEISPEEREKISRITQGNPVLALQIMFAPMLKNEIFVKENRVTAKCDGMMYHLENTLNADTETGMIFVRSQSDQKKQVTFKYDKDFFKENQFQTKIDLQAYDRKPTGETALIAGYPCRKALYTLKGGNNAVRIGKLEVWTSEYVPKSLNFIHPYYLEEAHGIMKIAIYQGTESEVPMIYEFKKLTPSTVSNSDMEIRKSEPVYESSDMMEIGSKLMGIMFGG</sequence>
<evidence type="ECO:0000313" key="2">
    <source>
        <dbReference type="Proteomes" id="UP000267469"/>
    </source>
</evidence>
<accession>A0A3N0DR79</accession>
<protein>
    <submittedName>
        <fullName evidence="1">Uncharacterized protein</fullName>
    </submittedName>
</protein>
<comment type="caution">
    <text evidence="1">The sequence shown here is derived from an EMBL/GenBank/DDBJ whole genome shotgun (WGS) entry which is preliminary data.</text>
</comment>
<dbReference type="RefSeq" id="WP_123217729.1">
    <property type="nucleotide sequence ID" value="NZ_RJTM01000136.1"/>
</dbReference>
<dbReference type="AlphaFoldDB" id="A0A3N0DR79"/>
<dbReference type="Proteomes" id="UP000267469">
    <property type="component" value="Unassembled WGS sequence"/>
</dbReference>
<keyword evidence="2" id="KW-1185">Reference proteome</keyword>
<proteinExistence type="predicted"/>
<name>A0A3N0DR79_SINP1</name>
<dbReference type="EMBL" id="RJTM01000136">
    <property type="protein sequence ID" value="RNL78145.1"/>
    <property type="molecule type" value="Genomic_DNA"/>
</dbReference>
<gene>
    <name evidence="1" type="ORF">ED312_19615</name>
</gene>